<dbReference type="GO" id="GO:0031124">
    <property type="term" value="P:mRNA 3'-end processing"/>
    <property type="evidence" value="ECO:0007669"/>
    <property type="project" value="TreeGrafter"/>
</dbReference>
<dbReference type="CDD" id="cd16981">
    <property type="entry name" value="CID_RPRD_like"/>
    <property type="match status" value="1"/>
</dbReference>
<dbReference type="EMBL" id="SDMP01000016">
    <property type="protein sequence ID" value="RYR04198.1"/>
    <property type="molecule type" value="Genomic_DNA"/>
</dbReference>
<evidence type="ECO:0000256" key="1">
    <source>
        <dbReference type="ARBA" id="ARBA00022664"/>
    </source>
</evidence>
<feature type="region of interest" description="Disordered" evidence="3">
    <location>
        <begin position="562"/>
        <end position="612"/>
    </location>
</feature>
<name>A0A444YQP1_ARAHY</name>
<feature type="region of interest" description="Disordered" evidence="3">
    <location>
        <begin position="514"/>
        <end position="537"/>
    </location>
</feature>
<feature type="coiled-coil region" evidence="2">
    <location>
        <begin position="298"/>
        <end position="339"/>
    </location>
</feature>
<evidence type="ECO:0000256" key="2">
    <source>
        <dbReference type="SAM" id="Coils"/>
    </source>
</evidence>
<keyword evidence="1" id="KW-0507">mRNA processing</keyword>
<dbReference type="PANTHER" id="PTHR12460">
    <property type="entry name" value="CYCLIN-DEPENDENT KINASE INHIBITOR-RELATED PROTEIN"/>
    <property type="match status" value="1"/>
</dbReference>
<feature type="domain" description="CID" evidence="5">
    <location>
        <begin position="71"/>
        <end position="203"/>
    </location>
</feature>
<dbReference type="FunFam" id="1.25.40.90:FF:000018">
    <property type="entry name" value="ENTH/VHS family protein isoform 1"/>
    <property type="match status" value="1"/>
</dbReference>
<reference evidence="6 7" key="1">
    <citation type="submission" date="2019-01" db="EMBL/GenBank/DDBJ databases">
        <title>Sequencing of cultivated peanut Arachis hypogaea provides insights into genome evolution and oil improvement.</title>
        <authorList>
            <person name="Chen X."/>
        </authorList>
    </citation>
    <scope>NUCLEOTIDE SEQUENCE [LARGE SCALE GENOMIC DNA]</scope>
    <source>
        <strain evidence="7">cv. Fuhuasheng</strain>
        <tissue evidence="6">Leaves</tissue>
    </source>
</reference>
<accession>A0A444YQP1</accession>
<dbReference type="PANTHER" id="PTHR12460:SF31">
    <property type="entry name" value="RNA POLYMERASE II-BINDING DOMAIN PROTEIN"/>
    <property type="match status" value="1"/>
</dbReference>
<evidence type="ECO:0000256" key="3">
    <source>
        <dbReference type="SAM" id="MobiDB-lite"/>
    </source>
</evidence>
<keyword evidence="7" id="KW-1185">Reference proteome</keyword>
<organism evidence="6 7">
    <name type="scientific">Arachis hypogaea</name>
    <name type="common">Peanut</name>
    <dbReference type="NCBI Taxonomy" id="3818"/>
    <lineage>
        <taxon>Eukaryota</taxon>
        <taxon>Viridiplantae</taxon>
        <taxon>Streptophyta</taxon>
        <taxon>Embryophyta</taxon>
        <taxon>Tracheophyta</taxon>
        <taxon>Spermatophyta</taxon>
        <taxon>Magnoliopsida</taxon>
        <taxon>eudicotyledons</taxon>
        <taxon>Gunneridae</taxon>
        <taxon>Pentapetalae</taxon>
        <taxon>rosids</taxon>
        <taxon>fabids</taxon>
        <taxon>Fabales</taxon>
        <taxon>Fabaceae</taxon>
        <taxon>Papilionoideae</taxon>
        <taxon>50 kb inversion clade</taxon>
        <taxon>dalbergioids sensu lato</taxon>
        <taxon>Dalbergieae</taxon>
        <taxon>Pterocarpus clade</taxon>
        <taxon>Arachis</taxon>
    </lineage>
</organism>
<feature type="compositionally biased region" description="Pro residues" evidence="3">
    <location>
        <begin position="520"/>
        <end position="530"/>
    </location>
</feature>
<sequence length="612" mass="66633">MRSPTLNSDNFFFLILTLTIFCQQQNHFNTASTQNDGNSSLRSGSGGGDLRRSFCFSHSSPWHVKLVKMSTDDFDGQILAEKLLKLNNSQQSIETLSRWCISHRKKAREIVETWDKLFNGSQKEQRVSFLYLANDILQNSRRKGSEFVNEFWKVLPGSLRSVYESGDEQGRKAVTRLVDIWEERKVFGSRGQGLKDEIMGTRGQGLKDEIMGKSPPPSSTSNGKSSNSIKMVKRDAHSVRIKLAIGCLPEKILTAYQAVLDENTSEEAALNKCDAAVRDMGKLVEDVENMLAQGNQLGSTLMNDLQEQEKELKQYMEQLENAEAARISLLSQLKDALLEQESRQDIVRSQLLVARGQIEKAAGIRKRLNQTAEATLPPVQLNTTTTSQPTYAQQSMSFASFQTTEDDNKKAAAAAVAAKLAASTSSAQMLTSVLSSLVAEEAASMNGGLSSTGFASGLFNPEKRPKLEKPMSVTDVNSSDIASSSFFSALQQPSAINMSSVGLQTMSQANQLQPTFASAPTPPPHSPANPPSNQYVQSTGLMVGGAVPYVYGSVNLPPPPPLPPHVAMGLSVPSSQPPQQQPQSSPGGFYRPSSIGFYGQSHPSTPPPVPRQ</sequence>
<dbReference type="Pfam" id="PF04818">
    <property type="entry name" value="CID"/>
    <property type="match status" value="1"/>
</dbReference>
<evidence type="ECO:0000313" key="7">
    <source>
        <dbReference type="Proteomes" id="UP000289738"/>
    </source>
</evidence>
<feature type="region of interest" description="Disordered" evidence="3">
    <location>
        <begin position="205"/>
        <end position="230"/>
    </location>
</feature>
<dbReference type="GO" id="GO:0000993">
    <property type="term" value="F:RNA polymerase II complex binding"/>
    <property type="evidence" value="ECO:0007669"/>
    <property type="project" value="TreeGrafter"/>
</dbReference>
<dbReference type="InterPro" id="IPR006569">
    <property type="entry name" value="CID_dom"/>
</dbReference>
<dbReference type="GO" id="GO:0005634">
    <property type="term" value="C:nucleus"/>
    <property type="evidence" value="ECO:0007669"/>
    <property type="project" value="UniProtKB-ARBA"/>
</dbReference>
<dbReference type="AlphaFoldDB" id="A0A444YQP1"/>
<evidence type="ECO:0000256" key="4">
    <source>
        <dbReference type="SAM" id="SignalP"/>
    </source>
</evidence>
<feature type="signal peptide" evidence="4">
    <location>
        <begin position="1"/>
        <end position="24"/>
    </location>
</feature>
<dbReference type="SUPFAM" id="SSF48464">
    <property type="entry name" value="ENTH/VHS domain"/>
    <property type="match status" value="1"/>
</dbReference>
<dbReference type="SMART" id="SM00582">
    <property type="entry name" value="RPR"/>
    <property type="match status" value="1"/>
</dbReference>
<proteinExistence type="predicted"/>
<protein>
    <recommendedName>
        <fullName evidence="5">CID domain-containing protein</fullName>
    </recommendedName>
</protein>
<feature type="chain" id="PRO_5019431205" description="CID domain-containing protein" evidence="4">
    <location>
        <begin position="25"/>
        <end position="612"/>
    </location>
</feature>
<feature type="compositionally biased region" description="Low complexity" evidence="3">
    <location>
        <begin position="219"/>
        <end position="228"/>
    </location>
</feature>
<keyword evidence="4" id="KW-0732">Signal</keyword>
<keyword evidence="2" id="KW-0175">Coiled coil</keyword>
<comment type="caution">
    <text evidence="6">The sequence shown here is derived from an EMBL/GenBank/DDBJ whole genome shotgun (WGS) entry which is preliminary data.</text>
</comment>
<dbReference type="Gene3D" id="1.25.40.90">
    <property type="match status" value="1"/>
</dbReference>
<dbReference type="STRING" id="3818.A0A444YQP1"/>
<evidence type="ECO:0000259" key="5">
    <source>
        <dbReference type="PROSITE" id="PS51391"/>
    </source>
</evidence>
<evidence type="ECO:0000313" key="6">
    <source>
        <dbReference type="EMBL" id="RYR04198.1"/>
    </source>
</evidence>
<dbReference type="InterPro" id="IPR008942">
    <property type="entry name" value="ENTH_VHS"/>
</dbReference>
<dbReference type="Proteomes" id="UP000289738">
    <property type="component" value="Chromosome B06"/>
</dbReference>
<gene>
    <name evidence="6" type="ORF">Ahy_B06g083819</name>
</gene>
<dbReference type="PROSITE" id="PS51391">
    <property type="entry name" value="CID"/>
    <property type="match status" value="1"/>
</dbReference>